<dbReference type="NCBIfam" id="TIGR02118">
    <property type="entry name" value="EthD family reductase"/>
    <property type="match status" value="1"/>
</dbReference>
<name>A0A6I4UTJ6_9SPHN</name>
<dbReference type="AlphaFoldDB" id="A0A6I4UTJ6"/>
<dbReference type="PANTHER" id="PTHR40260:SF2">
    <property type="entry name" value="BLR8190 PROTEIN"/>
    <property type="match status" value="1"/>
</dbReference>
<dbReference type="Gene3D" id="3.30.70.100">
    <property type="match status" value="1"/>
</dbReference>
<sequence>MSVLVTLAYPAVPGARFDYDYYEHEHRPLVARLWEGTGFQGSEAMRGLASPDGGPPQYFAIAVLRFASVEAFQAAIQSEAGAKVLADVANYTTVEPTVQVNAPLWDTQQRA</sequence>
<dbReference type="OrthoDB" id="5343971at2"/>
<reference evidence="2 3" key="1">
    <citation type="submission" date="2019-12" db="EMBL/GenBank/DDBJ databases">
        <title>Genomic-based taxomic classification of the family Erythrobacteraceae.</title>
        <authorList>
            <person name="Xu L."/>
        </authorList>
    </citation>
    <scope>NUCLEOTIDE SEQUENCE [LARGE SCALE GENOMIC DNA]</scope>
    <source>
        <strain evidence="2 3">MCCC 1K02066</strain>
    </source>
</reference>
<dbReference type="Proteomes" id="UP000469159">
    <property type="component" value="Unassembled WGS sequence"/>
</dbReference>
<evidence type="ECO:0000313" key="2">
    <source>
        <dbReference type="EMBL" id="MXP41094.1"/>
    </source>
</evidence>
<organism evidence="2 3">
    <name type="scientific">Croceibacterium soli</name>
    <dbReference type="NCBI Taxonomy" id="1739690"/>
    <lineage>
        <taxon>Bacteria</taxon>
        <taxon>Pseudomonadati</taxon>
        <taxon>Pseudomonadota</taxon>
        <taxon>Alphaproteobacteria</taxon>
        <taxon>Sphingomonadales</taxon>
        <taxon>Erythrobacteraceae</taxon>
        <taxon>Croceibacterium</taxon>
    </lineage>
</organism>
<dbReference type="InterPro" id="IPR009799">
    <property type="entry name" value="EthD_dom"/>
</dbReference>
<proteinExistence type="predicted"/>
<dbReference type="EMBL" id="WTYK01000002">
    <property type="protein sequence ID" value="MXP41094.1"/>
    <property type="molecule type" value="Genomic_DNA"/>
</dbReference>
<dbReference type="Pfam" id="PF07110">
    <property type="entry name" value="EthD"/>
    <property type="match status" value="1"/>
</dbReference>
<protein>
    <submittedName>
        <fullName evidence="2">EthD family reductase</fullName>
    </submittedName>
</protein>
<dbReference type="SUPFAM" id="SSF54909">
    <property type="entry name" value="Dimeric alpha+beta barrel"/>
    <property type="match status" value="1"/>
</dbReference>
<feature type="domain" description="EthD" evidence="1">
    <location>
        <begin position="19"/>
        <end position="92"/>
    </location>
</feature>
<evidence type="ECO:0000259" key="1">
    <source>
        <dbReference type="Pfam" id="PF07110"/>
    </source>
</evidence>
<dbReference type="GO" id="GO:0016491">
    <property type="term" value="F:oxidoreductase activity"/>
    <property type="evidence" value="ECO:0007669"/>
    <property type="project" value="InterPro"/>
</dbReference>
<evidence type="ECO:0000313" key="3">
    <source>
        <dbReference type="Proteomes" id="UP000469159"/>
    </source>
</evidence>
<dbReference type="RefSeq" id="WP_160745927.1">
    <property type="nucleotide sequence ID" value="NZ_WTYK01000002.1"/>
</dbReference>
<dbReference type="InterPro" id="IPR011008">
    <property type="entry name" value="Dimeric_a/b-barrel"/>
</dbReference>
<gene>
    <name evidence="2" type="ORF">GRI75_05465</name>
</gene>
<comment type="caution">
    <text evidence="2">The sequence shown here is derived from an EMBL/GenBank/DDBJ whole genome shotgun (WGS) entry which is preliminary data.</text>
</comment>
<keyword evidence="3" id="KW-1185">Reference proteome</keyword>
<accession>A0A6I4UTJ6</accession>
<dbReference type="PANTHER" id="PTHR40260">
    <property type="entry name" value="BLR8190 PROTEIN"/>
    <property type="match status" value="1"/>
</dbReference>